<comment type="caution">
    <text evidence="1">The sequence shown here is derived from an EMBL/GenBank/DDBJ whole genome shotgun (WGS) entry which is preliminary data.</text>
</comment>
<name>A0A0F8WVM3_9ZZZZ</name>
<evidence type="ECO:0000313" key="1">
    <source>
        <dbReference type="EMBL" id="KKK60743.1"/>
    </source>
</evidence>
<reference evidence="1" key="1">
    <citation type="journal article" date="2015" name="Nature">
        <title>Complex archaea that bridge the gap between prokaryotes and eukaryotes.</title>
        <authorList>
            <person name="Spang A."/>
            <person name="Saw J.H."/>
            <person name="Jorgensen S.L."/>
            <person name="Zaremba-Niedzwiedzka K."/>
            <person name="Martijn J."/>
            <person name="Lind A.E."/>
            <person name="van Eijk R."/>
            <person name="Schleper C."/>
            <person name="Guy L."/>
            <person name="Ettema T.J."/>
        </authorList>
    </citation>
    <scope>NUCLEOTIDE SEQUENCE</scope>
</reference>
<sequence length="88" mass="10216">RYLLARAGYGQTSKDHRTYILMMGISGGEDAVQCNPHNWPGNRTRTFCHSYIIDRWDKLKSGDVIDYEFIIGESDKPKTSERLDNYNE</sequence>
<organism evidence="1">
    <name type="scientific">marine sediment metagenome</name>
    <dbReference type="NCBI Taxonomy" id="412755"/>
    <lineage>
        <taxon>unclassified sequences</taxon>
        <taxon>metagenomes</taxon>
        <taxon>ecological metagenomes</taxon>
    </lineage>
</organism>
<feature type="non-terminal residue" evidence="1">
    <location>
        <position position="1"/>
    </location>
</feature>
<proteinExistence type="predicted"/>
<protein>
    <submittedName>
        <fullName evidence="1">Uncharacterized protein</fullName>
    </submittedName>
</protein>
<gene>
    <name evidence="1" type="ORF">LCGC14_3021340</name>
</gene>
<accession>A0A0F8WVM3</accession>
<dbReference type="EMBL" id="LAZR01062818">
    <property type="protein sequence ID" value="KKK60743.1"/>
    <property type="molecule type" value="Genomic_DNA"/>
</dbReference>
<dbReference type="AlphaFoldDB" id="A0A0F8WVM3"/>